<feature type="region of interest" description="Disordered" evidence="1">
    <location>
        <begin position="328"/>
        <end position="351"/>
    </location>
</feature>
<evidence type="ECO:0000313" key="2">
    <source>
        <dbReference type="EMBL" id="GFH07719.1"/>
    </source>
</evidence>
<feature type="region of interest" description="Disordered" evidence="1">
    <location>
        <begin position="56"/>
        <end position="122"/>
    </location>
</feature>
<evidence type="ECO:0000256" key="1">
    <source>
        <dbReference type="SAM" id="MobiDB-lite"/>
    </source>
</evidence>
<dbReference type="AlphaFoldDB" id="A0A699YNM7"/>
<organism evidence="2 3">
    <name type="scientific">Haematococcus lacustris</name>
    <name type="common">Green alga</name>
    <name type="synonym">Haematococcus pluvialis</name>
    <dbReference type="NCBI Taxonomy" id="44745"/>
    <lineage>
        <taxon>Eukaryota</taxon>
        <taxon>Viridiplantae</taxon>
        <taxon>Chlorophyta</taxon>
        <taxon>core chlorophytes</taxon>
        <taxon>Chlorophyceae</taxon>
        <taxon>CS clade</taxon>
        <taxon>Chlamydomonadales</taxon>
        <taxon>Haematococcaceae</taxon>
        <taxon>Haematococcus</taxon>
    </lineage>
</organism>
<sequence>MVAAAAYAPQVCRWGGKAGRMCHEQCSAGAGAGAGVSVHGLGRKGAGCSEVRPPGHLALPPYTGTSPTQAPPTQAPGLDWPSLPPQPSNSPGSEWDPEWPGLRPTCPHLPHTGTRAGPAAGQAGDCHGEGGAGGGCGGPAAVGCHYPPAPRDDDRQLGGVHGLRSGAGQGCGALPRAPPPAGLLPAACHCPPLPPTTWPPCPAHSRCKPLAAHHTTSPLPGHTLPTSLVTPCPPLAQRMRPSDLTAAGLSCGSRLLLHSSVAEQAWCGRAHHQLRVGSGVHGAAEGYWGLGGGVGGYWGIGRLVVAGGVRGGSPACIQGTGPASIGSSCPPLPASADPPAGPGGTICSPTG</sequence>
<keyword evidence="3" id="KW-1185">Reference proteome</keyword>
<evidence type="ECO:0000313" key="3">
    <source>
        <dbReference type="Proteomes" id="UP000485058"/>
    </source>
</evidence>
<reference evidence="2 3" key="1">
    <citation type="submission" date="2020-02" db="EMBL/GenBank/DDBJ databases">
        <title>Draft genome sequence of Haematococcus lacustris strain NIES-144.</title>
        <authorList>
            <person name="Morimoto D."/>
            <person name="Nakagawa S."/>
            <person name="Yoshida T."/>
            <person name="Sawayama S."/>
        </authorList>
    </citation>
    <scope>NUCLEOTIDE SEQUENCE [LARGE SCALE GENOMIC DNA]</scope>
    <source>
        <strain evidence="2 3">NIES-144</strain>
    </source>
</reference>
<name>A0A699YNM7_HAELA</name>
<gene>
    <name evidence="2" type="ORF">HaLaN_02560</name>
</gene>
<proteinExistence type="predicted"/>
<accession>A0A699YNM7</accession>
<comment type="caution">
    <text evidence="2">The sequence shown here is derived from an EMBL/GenBank/DDBJ whole genome shotgun (WGS) entry which is preliminary data.</text>
</comment>
<protein>
    <submittedName>
        <fullName evidence="2">Uncharacterized protein</fullName>
    </submittedName>
</protein>
<dbReference type="Proteomes" id="UP000485058">
    <property type="component" value="Unassembled WGS sequence"/>
</dbReference>
<dbReference type="EMBL" id="BLLF01000111">
    <property type="protein sequence ID" value="GFH07719.1"/>
    <property type="molecule type" value="Genomic_DNA"/>
</dbReference>